<protein>
    <recommendedName>
        <fullName evidence="2">AB hydrolase-1 domain-containing protein</fullName>
    </recommendedName>
</protein>
<comment type="caution">
    <text evidence="3">The sequence shown here is derived from an EMBL/GenBank/DDBJ whole genome shotgun (WGS) entry which is preliminary data.</text>
</comment>
<dbReference type="OrthoDB" id="10249433at2759"/>
<feature type="region of interest" description="Disordered" evidence="1">
    <location>
        <begin position="179"/>
        <end position="205"/>
    </location>
</feature>
<organism evidence="3 4">
    <name type="scientific">Aspergillus ochraceoroseus IBT 24754</name>
    <dbReference type="NCBI Taxonomy" id="1392256"/>
    <lineage>
        <taxon>Eukaryota</taxon>
        <taxon>Fungi</taxon>
        <taxon>Dikarya</taxon>
        <taxon>Ascomycota</taxon>
        <taxon>Pezizomycotina</taxon>
        <taxon>Eurotiomycetes</taxon>
        <taxon>Eurotiomycetidae</taxon>
        <taxon>Eurotiales</taxon>
        <taxon>Aspergillaceae</taxon>
        <taxon>Aspergillus</taxon>
        <taxon>Aspergillus subgen. Nidulantes</taxon>
    </lineage>
</organism>
<dbReference type="InterPro" id="IPR050266">
    <property type="entry name" value="AB_hydrolase_sf"/>
</dbReference>
<gene>
    <name evidence="3" type="ORF">P175DRAFT_0483243</name>
</gene>
<feature type="domain" description="AB hydrolase-1" evidence="2">
    <location>
        <begin position="64"/>
        <end position="311"/>
    </location>
</feature>
<dbReference type="SUPFAM" id="SSF53474">
    <property type="entry name" value="alpha/beta-Hydrolases"/>
    <property type="match status" value="1"/>
</dbReference>
<sequence>MCDPKEENHPLSPGPHTFTSPTKNLTFEYIILHPPTHQPNRPPPPPPPPSSKDLIVIQCPAWGIGSRYLQTGLAPLLELDPEKGQKTPYTLLFFHPRGTDNSSRPRSSTEMSSMPHLASDLDDLREHLHLLRFPVLMGHSNGGAIVLGYAEMHPTRVSKLILLNHQLIGLRDRADDLQDKDLTQHPSPSTKKKTPNPKPTTDKSFTASVQSRWSLYFYNPAVYVPSLLAAIGTRIMPIWCYRSVYGCDENQELQHPQQMITGLERVRAKTLVISGRDDLICGLKIAERSKEGIPDSKMIVYDRCGHFPWIEREKRFFKDIREFLALRS</sequence>
<reference evidence="3 4" key="1">
    <citation type="journal article" date="2018" name="Proc. Natl. Acad. Sci. U.S.A.">
        <title>Linking secondary metabolites to gene clusters through genome sequencing of six diverse Aspergillus species.</title>
        <authorList>
            <person name="Kaerboelling I."/>
            <person name="Vesth T.C."/>
            <person name="Frisvad J.C."/>
            <person name="Nybo J.L."/>
            <person name="Theobald S."/>
            <person name="Kuo A."/>
            <person name="Bowyer P."/>
            <person name="Matsuda Y."/>
            <person name="Mondo S."/>
            <person name="Lyhne E.K."/>
            <person name="Kogle M.E."/>
            <person name="Clum A."/>
            <person name="Lipzen A."/>
            <person name="Salamov A."/>
            <person name="Ngan C.Y."/>
            <person name="Daum C."/>
            <person name="Chiniquy J."/>
            <person name="Barry K."/>
            <person name="LaButti K."/>
            <person name="Haridas S."/>
            <person name="Simmons B.A."/>
            <person name="Magnuson J.K."/>
            <person name="Mortensen U.H."/>
            <person name="Larsen T.O."/>
            <person name="Grigoriev I.V."/>
            <person name="Baker S.E."/>
            <person name="Andersen M.R."/>
        </authorList>
    </citation>
    <scope>NUCLEOTIDE SEQUENCE [LARGE SCALE GENOMIC DNA]</scope>
    <source>
        <strain evidence="3 4">IBT 24754</strain>
    </source>
</reference>
<dbReference type="EMBL" id="MSFN02000006">
    <property type="protein sequence ID" value="PTU19624.1"/>
    <property type="molecule type" value="Genomic_DNA"/>
</dbReference>
<feature type="compositionally biased region" description="Pro residues" evidence="1">
    <location>
        <begin position="36"/>
        <end position="50"/>
    </location>
</feature>
<dbReference type="PANTHER" id="PTHR43798">
    <property type="entry name" value="MONOACYLGLYCEROL LIPASE"/>
    <property type="match status" value="1"/>
</dbReference>
<evidence type="ECO:0000313" key="3">
    <source>
        <dbReference type="EMBL" id="PTU19624.1"/>
    </source>
</evidence>
<feature type="region of interest" description="Disordered" evidence="1">
    <location>
        <begin position="94"/>
        <end position="114"/>
    </location>
</feature>
<evidence type="ECO:0000256" key="1">
    <source>
        <dbReference type="SAM" id="MobiDB-lite"/>
    </source>
</evidence>
<dbReference type="Gene3D" id="3.40.50.1820">
    <property type="entry name" value="alpha/beta hydrolase"/>
    <property type="match status" value="1"/>
</dbReference>
<accession>A0A2T5LTL1</accession>
<dbReference type="AlphaFoldDB" id="A0A2T5LTL1"/>
<evidence type="ECO:0000259" key="2">
    <source>
        <dbReference type="Pfam" id="PF00561"/>
    </source>
</evidence>
<dbReference type="RefSeq" id="XP_040751016.1">
    <property type="nucleotide sequence ID" value="XM_040895527.1"/>
</dbReference>
<dbReference type="VEuPathDB" id="FungiDB:P175DRAFT_0483243"/>
<dbReference type="Pfam" id="PF00561">
    <property type="entry name" value="Abhydrolase_1"/>
    <property type="match status" value="1"/>
</dbReference>
<evidence type="ECO:0000313" key="4">
    <source>
        <dbReference type="Proteomes" id="UP000244073"/>
    </source>
</evidence>
<name>A0A2T5LTL1_9EURO</name>
<dbReference type="GO" id="GO:0016020">
    <property type="term" value="C:membrane"/>
    <property type="evidence" value="ECO:0007669"/>
    <property type="project" value="TreeGrafter"/>
</dbReference>
<dbReference type="GeneID" id="63812409"/>
<feature type="compositionally biased region" description="Low complexity" evidence="1">
    <location>
        <begin position="102"/>
        <end position="114"/>
    </location>
</feature>
<feature type="region of interest" description="Disordered" evidence="1">
    <location>
        <begin position="1"/>
        <end position="21"/>
    </location>
</feature>
<dbReference type="InterPro" id="IPR029058">
    <property type="entry name" value="AB_hydrolase_fold"/>
</dbReference>
<dbReference type="InterPro" id="IPR000073">
    <property type="entry name" value="AB_hydrolase_1"/>
</dbReference>
<proteinExistence type="predicted"/>
<feature type="region of interest" description="Disordered" evidence="1">
    <location>
        <begin position="33"/>
        <end position="53"/>
    </location>
</feature>
<dbReference type="PANTHER" id="PTHR43798:SF33">
    <property type="entry name" value="HYDROLASE, PUTATIVE (AFU_ORTHOLOGUE AFUA_2G14860)-RELATED"/>
    <property type="match status" value="1"/>
</dbReference>
<dbReference type="Proteomes" id="UP000244073">
    <property type="component" value="Unassembled WGS sequence"/>
</dbReference>